<dbReference type="EMBL" id="JACCHL010000001">
    <property type="protein sequence ID" value="NYH55658.1"/>
    <property type="molecule type" value="Genomic_DNA"/>
</dbReference>
<dbReference type="Proteomes" id="UP000584931">
    <property type="component" value="Unassembled WGS sequence"/>
</dbReference>
<reference evidence="1 2" key="1">
    <citation type="submission" date="2020-07" db="EMBL/GenBank/DDBJ databases">
        <title>Sequencing the genomes of 1000 actinobacteria strains.</title>
        <authorList>
            <person name="Klenk H.-P."/>
        </authorList>
    </citation>
    <scope>NUCLEOTIDE SEQUENCE [LARGE SCALE GENOMIC DNA]</scope>
    <source>
        <strain evidence="1 2">DSM 45278</strain>
    </source>
</reference>
<sequence>MAHPLILPLVADVREPSAPEAIVSAALEHLGGLDVLVNNAATASFADLRGVDHESVRAQVETNLVGPILLTQKALKALETARGVVVNVGSAGALGLRSLAGNAVYGATKAALDHLTRTWAVELADKGIRVVGIAPGLIDTGVGVRAGMTREAYGGFLAEMTKRIPSGRVGGPEEVGDWIVRLTEPEASYVNGTVVTVDGGLSVT</sequence>
<dbReference type="CDD" id="cd05233">
    <property type="entry name" value="SDR_c"/>
    <property type="match status" value="1"/>
</dbReference>
<dbReference type="InterPro" id="IPR002347">
    <property type="entry name" value="SDR_fam"/>
</dbReference>
<name>A0A7Y9XHA1_9ACTN</name>
<dbReference type="PRINTS" id="PR00081">
    <property type="entry name" value="GDHRDH"/>
</dbReference>
<organism evidence="1 2">
    <name type="scientific">Nocardiopsis sinuspersici</name>
    <dbReference type="NCBI Taxonomy" id="501010"/>
    <lineage>
        <taxon>Bacteria</taxon>
        <taxon>Bacillati</taxon>
        <taxon>Actinomycetota</taxon>
        <taxon>Actinomycetes</taxon>
        <taxon>Streptosporangiales</taxon>
        <taxon>Nocardiopsidaceae</taxon>
        <taxon>Nocardiopsis</taxon>
    </lineage>
</organism>
<dbReference type="PANTHER" id="PTHR43975">
    <property type="entry name" value="ZGC:101858"/>
    <property type="match status" value="1"/>
</dbReference>
<dbReference type="EC" id="1.1.1.-" evidence="1"/>
<dbReference type="PANTHER" id="PTHR43975:SF2">
    <property type="entry name" value="EG:BACR7A4.14 PROTEIN-RELATED"/>
    <property type="match status" value="1"/>
</dbReference>
<evidence type="ECO:0000313" key="1">
    <source>
        <dbReference type="EMBL" id="NYH55658.1"/>
    </source>
</evidence>
<dbReference type="AlphaFoldDB" id="A0A7Y9XHA1"/>
<dbReference type="GO" id="GO:0016491">
    <property type="term" value="F:oxidoreductase activity"/>
    <property type="evidence" value="ECO:0007669"/>
    <property type="project" value="UniProtKB-KW"/>
</dbReference>
<dbReference type="Gene3D" id="3.40.50.720">
    <property type="entry name" value="NAD(P)-binding Rossmann-like Domain"/>
    <property type="match status" value="1"/>
</dbReference>
<dbReference type="PRINTS" id="PR00080">
    <property type="entry name" value="SDRFAMILY"/>
</dbReference>
<protein>
    <submittedName>
        <fullName evidence="1">C-7 ketoreductase</fullName>
        <ecNumber evidence="1">1.1.1.-</ecNumber>
        <ecNumber evidence="1">1.1.1.362</ecNumber>
    </submittedName>
</protein>
<accession>A0A7Y9XHA1</accession>
<dbReference type="InterPro" id="IPR036291">
    <property type="entry name" value="NAD(P)-bd_dom_sf"/>
</dbReference>
<evidence type="ECO:0000313" key="2">
    <source>
        <dbReference type="Proteomes" id="UP000584931"/>
    </source>
</evidence>
<proteinExistence type="predicted"/>
<keyword evidence="1" id="KW-0560">Oxidoreductase</keyword>
<dbReference type="EC" id="1.1.1.362" evidence="1"/>
<dbReference type="Pfam" id="PF13561">
    <property type="entry name" value="adh_short_C2"/>
    <property type="match status" value="1"/>
</dbReference>
<comment type="caution">
    <text evidence="1">The sequence shown here is derived from an EMBL/GenBank/DDBJ whole genome shotgun (WGS) entry which is preliminary data.</text>
</comment>
<dbReference type="SUPFAM" id="SSF51735">
    <property type="entry name" value="NAD(P)-binding Rossmann-fold domains"/>
    <property type="match status" value="1"/>
</dbReference>
<gene>
    <name evidence="1" type="ORF">HNR06_005247</name>
</gene>